<name>A0A0E0KSA3_ORYPU</name>
<dbReference type="HOGENOM" id="CLU_2458647_0_0_1"/>
<protein>
    <submittedName>
        <fullName evidence="1">Uncharacterized protein</fullName>
    </submittedName>
</protein>
<sequence length="89" mass="9247">MVARGRPPSLGRPDSGGRTIYPSDNEALLLHRAAEVCGDEIHAVSAGAPRFVMAQPHGPKLEPQSAVRGDAGGPELGGVPACQLKRNLL</sequence>
<dbReference type="EnsemblPlants" id="OPUNC04G15060.1">
    <property type="protein sequence ID" value="OPUNC04G15060.1"/>
    <property type="gene ID" value="OPUNC04G15060"/>
</dbReference>
<dbReference type="Proteomes" id="UP000026962">
    <property type="component" value="Chromosome 4"/>
</dbReference>
<accession>A0A0E0KSA3</accession>
<evidence type="ECO:0000313" key="1">
    <source>
        <dbReference type="EnsemblPlants" id="OPUNC04G15060.1"/>
    </source>
</evidence>
<reference evidence="1" key="2">
    <citation type="submission" date="2018-05" db="EMBL/GenBank/DDBJ databases">
        <title>OpunRS2 (Oryza punctata Reference Sequence Version 2).</title>
        <authorList>
            <person name="Zhang J."/>
            <person name="Kudrna D."/>
            <person name="Lee S."/>
            <person name="Talag J."/>
            <person name="Welchert J."/>
            <person name="Wing R.A."/>
        </authorList>
    </citation>
    <scope>NUCLEOTIDE SEQUENCE [LARGE SCALE GENOMIC DNA]</scope>
</reference>
<dbReference type="AlphaFoldDB" id="A0A0E0KSA3"/>
<organism evidence="1">
    <name type="scientific">Oryza punctata</name>
    <name type="common">Red rice</name>
    <dbReference type="NCBI Taxonomy" id="4537"/>
    <lineage>
        <taxon>Eukaryota</taxon>
        <taxon>Viridiplantae</taxon>
        <taxon>Streptophyta</taxon>
        <taxon>Embryophyta</taxon>
        <taxon>Tracheophyta</taxon>
        <taxon>Spermatophyta</taxon>
        <taxon>Magnoliopsida</taxon>
        <taxon>Liliopsida</taxon>
        <taxon>Poales</taxon>
        <taxon>Poaceae</taxon>
        <taxon>BOP clade</taxon>
        <taxon>Oryzoideae</taxon>
        <taxon>Oryzeae</taxon>
        <taxon>Oryzinae</taxon>
        <taxon>Oryza</taxon>
    </lineage>
</organism>
<evidence type="ECO:0000313" key="2">
    <source>
        <dbReference type="Proteomes" id="UP000026962"/>
    </source>
</evidence>
<keyword evidence="2" id="KW-1185">Reference proteome</keyword>
<reference evidence="1" key="1">
    <citation type="submission" date="2015-04" db="UniProtKB">
        <authorList>
            <consortium name="EnsemblPlants"/>
        </authorList>
    </citation>
    <scope>IDENTIFICATION</scope>
</reference>
<proteinExistence type="predicted"/>
<dbReference type="Gramene" id="OPUNC04G15060.1">
    <property type="protein sequence ID" value="OPUNC04G15060.1"/>
    <property type="gene ID" value="OPUNC04G15060"/>
</dbReference>